<protein>
    <recommendedName>
        <fullName evidence="3">DUF4351 domain-containing protein</fullName>
    </recommendedName>
</protein>
<evidence type="ECO:0008006" key="3">
    <source>
        <dbReference type="Google" id="ProtNLM"/>
    </source>
</evidence>
<gene>
    <name evidence="1" type="ORF">RIF23_12330</name>
</gene>
<dbReference type="RefSeq" id="WP_310912635.1">
    <property type="nucleotide sequence ID" value="NZ_JAVLVT010000005.1"/>
</dbReference>
<organism evidence="1 2">
    <name type="scientific">Lipingzhangella rawalii</name>
    <dbReference type="NCBI Taxonomy" id="2055835"/>
    <lineage>
        <taxon>Bacteria</taxon>
        <taxon>Bacillati</taxon>
        <taxon>Actinomycetota</taxon>
        <taxon>Actinomycetes</taxon>
        <taxon>Streptosporangiales</taxon>
        <taxon>Nocardiopsidaceae</taxon>
        <taxon>Lipingzhangella</taxon>
    </lineage>
</organism>
<dbReference type="PANTHER" id="PTHR34613">
    <property type="entry name" value="SLL0800 PROTEIN"/>
    <property type="match status" value="1"/>
</dbReference>
<comment type="caution">
    <text evidence="1">The sequence shown here is derived from an EMBL/GenBank/DDBJ whole genome shotgun (WGS) entry which is preliminary data.</text>
</comment>
<evidence type="ECO:0000313" key="1">
    <source>
        <dbReference type="EMBL" id="MDS1271084.1"/>
    </source>
</evidence>
<dbReference type="EMBL" id="JAVLVT010000005">
    <property type="protein sequence ID" value="MDS1271084.1"/>
    <property type="molecule type" value="Genomic_DNA"/>
</dbReference>
<evidence type="ECO:0000313" key="2">
    <source>
        <dbReference type="Proteomes" id="UP001250214"/>
    </source>
</evidence>
<name>A0ABU2H903_9ACTN</name>
<dbReference type="Proteomes" id="UP001250214">
    <property type="component" value="Unassembled WGS sequence"/>
</dbReference>
<dbReference type="PANTHER" id="PTHR34613:SF1">
    <property type="entry name" value="SLL6017 PROTEIN"/>
    <property type="match status" value="1"/>
</dbReference>
<sequence>MPSFEHEVLVQLFRDQPRLAVRLLRDVCGIEVPDSEAHVASDSAEFTDCEPTEHRSDAAVIVLGANERLPQLGVVVEIQRSARQHKFRSWATYAATFAERRACPVAVLVLCPNQQTADYYDRNYKLGPTFVLRPLVVGPNRVPALTDARQVAECPELGVLSVLAHGGAQTAVDILCAGLDKIDSDRARRYTGYVLALLHESERAYMEALMAAGTFEYMSEFTESYVEKGRAQGRTEGRTEGRAEGEARALIAVLEARGLEPSSEQRERIMSCRDLDQLELWIRRAATVDNVTELFD</sequence>
<keyword evidence="2" id="KW-1185">Reference proteome</keyword>
<proteinExistence type="predicted"/>
<reference evidence="2" key="1">
    <citation type="submission" date="2023-07" db="EMBL/GenBank/DDBJ databases">
        <title>Novel species in the genus Lipingzhangella isolated from Sambhar Salt Lake.</title>
        <authorList>
            <person name="Jiya N."/>
            <person name="Kajale S."/>
            <person name="Sharma A."/>
        </authorList>
    </citation>
    <scope>NUCLEOTIDE SEQUENCE [LARGE SCALE GENOMIC DNA]</scope>
    <source>
        <strain evidence="2">LS1_29</strain>
    </source>
</reference>
<accession>A0ABU2H903</accession>